<sequence>MFDRSKNSIPLDLTHITLFIALFIVALMGIRTFDEKRTLNEILRWIKISKYKPLGANSIEVAKLQQKRLYPFIIYTYSIEIITLPTFIHACARTICIFAGCKYDVGGTNSILFLAIYFLLRCEHSSLF</sequence>
<organism evidence="2 3">
    <name type="scientific">Onchocerca flexuosa</name>
    <dbReference type="NCBI Taxonomy" id="387005"/>
    <lineage>
        <taxon>Eukaryota</taxon>
        <taxon>Metazoa</taxon>
        <taxon>Ecdysozoa</taxon>
        <taxon>Nematoda</taxon>
        <taxon>Chromadorea</taxon>
        <taxon>Rhabditida</taxon>
        <taxon>Spirurina</taxon>
        <taxon>Spiruromorpha</taxon>
        <taxon>Filarioidea</taxon>
        <taxon>Onchocercidae</taxon>
        <taxon>Onchocerca</taxon>
    </lineage>
</organism>
<keyword evidence="1" id="KW-0812">Transmembrane</keyword>
<name>A0A238BN64_9BILA</name>
<evidence type="ECO:0000313" key="2">
    <source>
        <dbReference type="EMBL" id="OZC06316.1"/>
    </source>
</evidence>
<feature type="transmembrane region" description="Helical" evidence="1">
    <location>
        <begin position="13"/>
        <end position="30"/>
    </location>
</feature>
<keyword evidence="1" id="KW-0472">Membrane</keyword>
<evidence type="ECO:0000313" key="3">
    <source>
        <dbReference type="Proteomes" id="UP000242913"/>
    </source>
</evidence>
<proteinExistence type="predicted"/>
<dbReference type="AlphaFoldDB" id="A0A238BN64"/>
<evidence type="ECO:0000256" key="1">
    <source>
        <dbReference type="SAM" id="Phobius"/>
    </source>
</evidence>
<keyword evidence="1" id="KW-1133">Transmembrane helix</keyword>
<dbReference type="Proteomes" id="UP000242913">
    <property type="component" value="Unassembled WGS sequence"/>
</dbReference>
<dbReference type="OrthoDB" id="5876063at2759"/>
<dbReference type="EMBL" id="KZ270141">
    <property type="protein sequence ID" value="OZC06316.1"/>
    <property type="molecule type" value="Genomic_DNA"/>
</dbReference>
<keyword evidence="3" id="KW-1185">Reference proteome</keyword>
<reference evidence="2 3" key="1">
    <citation type="submission" date="2015-12" db="EMBL/GenBank/DDBJ databases">
        <title>Draft genome of the nematode, Onchocerca flexuosa.</title>
        <authorList>
            <person name="Mitreva M."/>
        </authorList>
    </citation>
    <scope>NUCLEOTIDE SEQUENCE [LARGE SCALE GENOMIC DNA]</scope>
    <source>
        <strain evidence="2">Red Deer</strain>
    </source>
</reference>
<gene>
    <name evidence="2" type="ORF">X798_06695</name>
</gene>
<accession>A0A238BN64</accession>
<protein>
    <submittedName>
        <fullName evidence="2">Uncharacterized protein</fullName>
    </submittedName>
</protein>